<dbReference type="InterPro" id="IPR003594">
    <property type="entry name" value="HATPase_dom"/>
</dbReference>
<dbReference type="GO" id="GO:0000155">
    <property type="term" value="F:phosphorelay sensor kinase activity"/>
    <property type="evidence" value="ECO:0007669"/>
    <property type="project" value="InterPro"/>
</dbReference>
<dbReference type="Proteomes" id="UP000266305">
    <property type="component" value="Unassembled WGS sequence"/>
</dbReference>
<dbReference type="AlphaFoldDB" id="A0AAX1UN25"/>
<evidence type="ECO:0000256" key="15">
    <source>
        <dbReference type="SAM" id="Phobius"/>
    </source>
</evidence>
<comment type="subcellular location">
    <subcellularLocation>
        <location evidence="2">Cell inner membrane</location>
        <topology evidence="2">Multi-pass membrane protein</topology>
    </subcellularLocation>
</comment>
<keyword evidence="4" id="KW-1003">Cell membrane</keyword>
<evidence type="ECO:0000313" key="18">
    <source>
        <dbReference type="EMBL" id="RHZ96573.1"/>
    </source>
</evidence>
<dbReference type="EMBL" id="QWGP01000005">
    <property type="protein sequence ID" value="RHZ96573.1"/>
    <property type="molecule type" value="Genomic_DNA"/>
</dbReference>
<dbReference type="EC" id="2.7.13.3" evidence="3"/>
<organism evidence="18 19">
    <name type="scientific">Cereibacter sphaeroides</name>
    <name type="common">Rhodobacter sphaeroides</name>
    <dbReference type="NCBI Taxonomy" id="1063"/>
    <lineage>
        <taxon>Bacteria</taxon>
        <taxon>Pseudomonadati</taxon>
        <taxon>Pseudomonadota</taxon>
        <taxon>Alphaproteobacteria</taxon>
        <taxon>Rhodobacterales</taxon>
        <taxon>Paracoccaceae</taxon>
        <taxon>Cereibacter</taxon>
    </lineage>
</organism>
<keyword evidence="10" id="KW-0418">Kinase</keyword>
<keyword evidence="8 15" id="KW-0812">Transmembrane</keyword>
<feature type="domain" description="HAMP" evidence="17">
    <location>
        <begin position="181"/>
        <end position="232"/>
    </location>
</feature>
<dbReference type="SUPFAM" id="SSF47384">
    <property type="entry name" value="Homodimeric domain of signal transducing histidine kinase"/>
    <property type="match status" value="1"/>
</dbReference>
<sequence length="439" mass="48266">MFAPLKSFVPRSLYGRAALILIVPIVTIQLVISISFIQRHYEGVTRQMARGLMIELRHLIDEVNEAGSLPEAEARAARVAEALEFRVALPADWSTPEDRRDFWDLSGRQLVLTLHEGLAPLSAVDLVTNDNEVRLLIATDKGPMEVAVERRRVSASNPHQLLVLMIVTSILMTIIAYLFLSNQLRPIKRLADAAEAFGKGQHIAYRPRGAVEVRAAGQAFLEMRSRIERQIEQRTLMLSGVSHDLRTPLTRLRLGLSMLSDPDEGQELLGDVADMERLVDEFLSFVRGDALDEAEEVDPLALVGRVVENAQRAGQDVTLVRAEGTGTMVLREAAVGRALENLIGNAVRYGTKAEVSVTLGERALRIAVEDDGPGIPRERREEALRPFTRLDKARNPNRGGGVGLGLTIAMDIARNHGGALRLGESETLGGLRAELTLAR</sequence>
<dbReference type="PANTHER" id="PTHR44936">
    <property type="entry name" value="SENSOR PROTEIN CREC"/>
    <property type="match status" value="1"/>
</dbReference>
<dbReference type="InterPro" id="IPR003661">
    <property type="entry name" value="HisK_dim/P_dom"/>
</dbReference>
<name>A0AAX1UN25_CERSP</name>
<evidence type="ECO:0000256" key="6">
    <source>
        <dbReference type="ARBA" id="ARBA00022553"/>
    </source>
</evidence>
<evidence type="ECO:0000256" key="13">
    <source>
        <dbReference type="ARBA" id="ARBA00023012"/>
    </source>
</evidence>
<evidence type="ECO:0000256" key="9">
    <source>
        <dbReference type="ARBA" id="ARBA00022741"/>
    </source>
</evidence>
<comment type="caution">
    <text evidence="18">The sequence shown here is derived from an EMBL/GenBank/DDBJ whole genome shotgun (WGS) entry which is preliminary data.</text>
</comment>
<dbReference type="PRINTS" id="PR00344">
    <property type="entry name" value="BCTRLSENSOR"/>
</dbReference>
<dbReference type="SMART" id="SM00388">
    <property type="entry name" value="HisKA"/>
    <property type="match status" value="1"/>
</dbReference>
<feature type="transmembrane region" description="Helical" evidence="15">
    <location>
        <begin position="161"/>
        <end position="180"/>
    </location>
</feature>
<dbReference type="PROSITE" id="PS50885">
    <property type="entry name" value="HAMP"/>
    <property type="match status" value="1"/>
</dbReference>
<evidence type="ECO:0000259" key="17">
    <source>
        <dbReference type="PROSITE" id="PS50885"/>
    </source>
</evidence>
<keyword evidence="14 15" id="KW-0472">Membrane</keyword>
<evidence type="ECO:0000256" key="10">
    <source>
        <dbReference type="ARBA" id="ARBA00022777"/>
    </source>
</evidence>
<dbReference type="InterPro" id="IPR005467">
    <property type="entry name" value="His_kinase_dom"/>
</dbReference>
<keyword evidence="9" id="KW-0547">Nucleotide-binding</keyword>
<dbReference type="Gene3D" id="6.10.340.10">
    <property type="match status" value="1"/>
</dbReference>
<dbReference type="SUPFAM" id="SSF55874">
    <property type="entry name" value="ATPase domain of HSP90 chaperone/DNA topoisomerase II/histidine kinase"/>
    <property type="match status" value="1"/>
</dbReference>
<dbReference type="PANTHER" id="PTHR44936:SF5">
    <property type="entry name" value="SENSOR HISTIDINE KINASE ENVZ"/>
    <property type="match status" value="1"/>
</dbReference>
<dbReference type="Pfam" id="PF00672">
    <property type="entry name" value="HAMP"/>
    <property type="match status" value="1"/>
</dbReference>
<evidence type="ECO:0000256" key="11">
    <source>
        <dbReference type="ARBA" id="ARBA00022840"/>
    </source>
</evidence>
<dbReference type="Gene3D" id="3.30.565.10">
    <property type="entry name" value="Histidine kinase-like ATPase, C-terminal domain"/>
    <property type="match status" value="1"/>
</dbReference>
<evidence type="ECO:0000256" key="7">
    <source>
        <dbReference type="ARBA" id="ARBA00022679"/>
    </source>
</evidence>
<dbReference type="InterPro" id="IPR036097">
    <property type="entry name" value="HisK_dim/P_sf"/>
</dbReference>
<dbReference type="RefSeq" id="WP_118999767.1">
    <property type="nucleotide sequence ID" value="NZ_QWGP01000005.1"/>
</dbReference>
<dbReference type="GO" id="GO:0005524">
    <property type="term" value="F:ATP binding"/>
    <property type="evidence" value="ECO:0007669"/>
    <property type="project" value="UniProtKB-KW"/>
</dbReference>
<feature type="domain" description="Histidine kinase" evidence="16">
    <location>
        <begin position="240"/>
        <end position="439"/>
    </location>
</feature>
<keyword evidence="11" id="KW-0067">ATP-binding</keyword>
<evidence type="ECO:0000256" key="3">
    <source>
        <dbReference type="ARBA" id="ARBA00012438"/>
    </source>
</evidence>
<keyword evidence="13" id="KW-0902">Two-component regulatory system</keyword>
<dbReference type="PROSITE" id="PS50109">
    <property type="entry name" value="HIS_KIN"/>
    <property type="match status" value="1"/>
</dbReference>
<dbReference type="CDD" id="cd00075">
    <property type="entry name" value="HATPase"/>
    <property type="match status" value="1"/>
</dbReference>
<accession>A0AAX1UN25</accession>
<dbReference type="InterPro" id="IPR004358">
    <property type="entry name" value="Sig_transdc_His_kin-like_C"/>
</dbReference>
<dbReference type="Pfam" id="PF02518">
    <property type="entry name" value="HATPase_c"/>
    <property type="match status" value="1"/>
</dbReference>
<proteinExistence type="predicted"/>
<dbReference type="Pfam" id="PF00512">
    <property type="entry name" value="HisKA"/>
    <property type="match status" value="1"/>
</dbReference>
<keyword evidence="5" id="KW-0997">Cell inner membrane</keyword>
<dbReference type="CDD" id="cd00082">
    <property type="entry name" value="HisKA"/>
    <property type="match status" value="1"/>
</dbReference>
<dbReference type="InterPro" id="IPR050980">
    <property type="entry name" value="2C_sensor_his_kinase"/>
</dbReference>
<keyword evidence="7" id="KW-0808">Transferase</keyword>
<dbReference type="GO" id="GO:0005886">
    <property type="term" value="C:plasma membrane"/>
    <property type="evidence" value="ECO:0007669"/>
    <property type="project" value="UniProtKB-SubCell"/>
</dbReference>
<evidence type="ECO:0000256" key="1">
    <source>
        <dbReference type="ARBA" id="ARBA00000085"/>
    </source>
</evidence>
<gene>
    <name evidence="18" type="ORF">D1114_07650</name>
</gene>
<evidence type="ECO:0000256" key="5">
    <source>
        <dbReference type="ARBA" id="ARBA00022519"/>
    </source>
</evidence>
<dbReference type="InterPro" id="IPR036890">
    <property type="entry name" value="HATPase_C_sf"/>
</dbReference>
<reference evidence="18 19" key="1">
    <citation type="submission" date="2018-08" db="EMBL/GenBank/DDBJ databases">
        <title>Draft genome sequence of Rhodobacter sphaeroides FY.</title>
        <authorList>
            <person name="Rayyan A."/>
            <person name="Meyer T.E."/>
            <person name="Kyndt J.A."/>
        </authorList>
    </citation>
    <scope>NUCLEOTIDE SEQUENCE [LARGE SCALE GENOMIC DNA]</scope>
    <source>
        <strain evidence="18 19">FY</strain>
    </source>
</reference>
<dbReference type="Gene3D" id="1.10.287.130">
    <property type="match status" value="1"/>
</dbReference>
<keyword evidence="12 15" id="KW-1133">Transmembrane helix</keyword>
<evidence type="ECO:0000256" key="14">
    <source>
        <dbReference type="ARBA" id="ARBA00023136"/>
    </source>
</evidence>
<comment type="catalytic activity">
    <reaction evidence="1">
        <text>ATP + protein L-histidine = ADP + protein N-phospho-L-histidine.</text>
        <dbReference type="EC" id="2.7.13.3"/>
    </reaction>
</comment>
<evidence type="ECO:0000256" key="8">
    <source>
        <dbReference type="ARBA" id="ARBA00022692"/>
    </source>
</evidence>
<evidence type="ECO:0000256" key="2">
    <source>
        <dbReference type="ARBA" id="ARBA00004429"/>
    </source>
</evidence>
<protein>
    <recommendedName>
        <fullName evidence="3">histidine kinase</fullName>
        <ecNumber evidence="3">2.7.13.3</ecNumber>
    </recommendedName>
</protein>
<feature type="transmembrane region" description="Helical" evidence="15">
    <location>
        <begin position="13"/>
        <end position="37"/>
    </location>
</feature>
<dbReference type="SMART" id="SM00387">
    <property type="entry name" value="HATPase_c"/>
    <property type="match status" value="1"/>
</dbReference>
<dbReference type="InterPro" id="IPR003660">
    <property type="entry name" value="HAMP_dom"/>
</dbReference>
<evidence type="ECO:0000259" key="16">
    <source>
        <dbReference type="PROSITE" id="PS50109"/>
    </source>
</evidence>
<evidence type="ECO:0000256" key="4">
    <source>
        <dbReference type="ARBA" id="ARBA00022475"/>
    </source>
</evidence>
<keyword evidence="6" id="KW-0597">Phosphoprotein</keyword>
<evidence type="ECO:0000313" key="19">
    <source>
        <dbReference type="Proteomes" id="UP000266305"/>
    </source>
</evidence>
<evidence type="ECO:0000256" key="12">
    <source>
        <dbReference type="ARBA" id="ARBA00022989"/>
    </source>
</evidence>